<sequence>MLNHATFIWQAADILRGTFKQHQYGDVILPFTVLFRLDAVLTPTKEAVLEALATTDPDADPSPAMLRNRAGHQYSFFNRSVHGLHTLRGDPDNLEQNMRDYVTGFSANVRDIFEQYKFEDTISDLAQHDLLLQVLLHFGKADLHPKHVSNEKMGHIFEELIRKFAEASNETAGEHFTPREVIDLMVTVLLNNDEDLRTPGVIRSVYDPTAGTGGMLSIADDKIKDFNSTAQVNLLGQELNPESYAICKADMVVKEQPISNIVLGNTLTDPAFENDTFHYCLSNPPFGVDWKQSRKAVEAEHTIAGFNGRFGPGLPRVSDGSLLFLMHLISKMREPQPNSPNSAAGRGAIVLNGSPLFTGGAGSGESNIRKWVLDNDYLEAIIGLPTDMFYNTGISTYVWILSKDKEQRRRGKVQLIDATGMFIKMRKSVGSKRKQLSAENITEIARRYDDFTESRHSKIFAAEDFFYRTITVERPLKLSFSLTPEHIAKALSSKAVAKLEDSELASLREALERYLKTPYAGSVISRDPFTAQLRQLVNDAGLKLTPAVFRKLVDEFGEQDDDGELVTGRGGKPEPSISLRDTENVPWDQDIHEYLEREVKPFVPDAWIDESKTKEGAEIPFTRHFYEYVPPRPLEEIDRDLDEVLGHIRARLEQVKA</sequence>
<accession>A0ABV0IKL8</accession>
<keyword evidence="2 9" id="KW-0489">Methyltransferase</keyword>
<dbReference type="Proteomes" id="UP001484097">
    <property type="component" value="Unassembled WGS sequence"/>
</dbReference>
<dbReference type="PANTHER" id="PTHR42933">
    <property type="entry name" value="SLR6095 PROTEIN"/>
    <property type="match status" value="1"/>
</dbReference>
<dbReference type="SUPFAM" id="SSF53335">
    <property type="entry name" value="S-adenosyl-L-methionine-dependent methyltransferases"/>
    <property type="match status" value="1"/>
</dbReference>
<evidence type="ECO:0000259" key="8">
    <source>
        <dbReference type="Pfam" id="PF12161"/>
    </source>
</evidence>
<dbReference type="InterPro" id="IPR029063">
    <property type="entry name" value="SAM-dependent_MTases_sf"/>
</dbReference>
<dbReference type="Pfam" id="PF02384">
    <property type="entry name" value="N6_Mtase"/>
    <property type="match status" value="1"/>
</dbReference>
<dbReference type="PANTHER" id="PTHR42933:SF3">
    <property type="entry name" value="TYPE I RESTRICTION ENZYME MJAVIII METHYLASE SUBUNIT"/>
    <property type="match status" value="1"/>
</dbReference>
<organism evidence="9 10">
    <name type="scientific">Citricoccus nitrophenolicus</name>
    <dbReference type="NCBI Taxonomy" id="863575"/>
    <lineage>
        <taxon>Bacteria</taxon>
        <taxon>Bacillati</taxon>
        <taxon>Actinomycetota</taxon>
        <taxon>Actinomycetes</taxon>
        <taxon>Micrococcales</taxon>
        <taxon>Micrococcaceae</taxon>
        <taxon>Citricoccus</taxon>
    </lineage>
</organism>
<dbReference type="EMBL" id="JBDXMX010000004">
    <property type="protein sequence ID" value="MEO9248020.1"/>
    <property type="molecule type" value="Genomic_DNA"/>
</dbReference>
<feature type="domain" description="N6 adenine-specific DNA methyltransferase N-terminal" evidence="8">
    <location>
        <begin position="6"/>
        <end position="138"/>
    </location>
</feature>
<dbReference type="Gene3D" id="3.40.50.150">
    <property type="entry name" value="Vaccinia Virus protein VP39"/>
    <property type="match status" value="1"/>
</dbReference>
<comment type="caution">
    <text evidence="9">The sequence shown here is derived from an EMBL/GenBank/DDBJ whole genome shotgun (WGS) entry which is preliminary data.</text>
</comment>
<keyword evidence="4" id="KW-0949">S-adenosyl-L-methionine</keyword>
<evidence type="ECO:0000256" key="4">
    <source>
        <dbReference type="ARBA" id="ARBA00022691"/>
    </source>
</evidence>
<dbReference type="GO" id="GO:0032259">
    <property type="term" value="P:methylation"/>
    <property type="evidence" value="ECO:0007669"/>
    <property type="project" value="UniProtKB-KW"/>
</dbReference>
<dbReference type="InterPro" id="IPR022749">
    <property type="entry name" value="D12N6_MeTrfase_N"/>
</dbReference>
<dbReference type="PRINTS" id="PR00507">
    <property type="entry name" value="N12N6MTFRASE"/>
</dbReference>
<protein>
    <recommendedName>
        <fullName evidence="1">site-specific DNA-methyltransferase (adenine-specific)</fullName>
        <ecNumber evidence="1">2.1.1.72</ecNumber>
    </recommendedName>
</protein>
<evidence type="ECO:0000259" key="7">
    <source>
        <dbReference type="Pfam" id="PF02384"/>
    </source>
</evidence>
<feature type="domain" description="DNA methylase adenine-specific" evidence="7">
    <location>
        <begin position="150"/>
        <end position="456"/>
    </location>
</feature>
<dbReference type="Pfam" id="PF12161">
    <property type="entry name" value="HsdM_N"/>
    <property type="match status" value="1"/>
</dbReference>
<dbReference type="InterPro" id="IPR003356">
    <property type="entry name" value="DNA_methylase_A-5"/>
</dbReference>
<comment type="catalytic activity">
    <reaction evidence="6">
        <text>a 2'-deoxyadenosine in DNA + S-adenosyl-L-methionine = an N(6)-methyl-2'-deoxyadenosine in DNA + S-adenosyl-L-homocysteine + H(+)</text>
        <dbReference type="Rhea" id="RHEA:15197"/>
        <dbReference type="Rhea" id="RHEA-COMP:12418"/>
        <dbReference type="Rhea" id="RHEA-COMP:12419"/>
        <dbReference type="ChEBI" id="CHEBI:15378"/>
        <dbReference type="ChEBI" id="CHEBI:57856"/>
        <dbReference type="ChEBI" id="CHEBI:59789"/>
        <dbReference type="ChEBI" id="CHEBI:90615"/>
        <dbReference type="ChEBI" id="CHEBI:90616"/>
        <dbReference type="EC" id="2.1.1.72"/>
    </reaction>
</comment>
<evidence type="ECO:0000256" key="5">
    <source>
        <dbReference type="ARBA" id="ARBA00022747"/>
    </source>
</evidence>
<evidence type="ECO:0000313" key="9">
    <source>
        <dbReference type="EMBL" id="MEO9248020.1"/>
    </source>
</evidence>
<proteinExistence type="predicted"/>
<evidence type="ECO:0000256" key="1">
    <source>
        <dbReference type="ARBA" id="ARBA00011900"/>
    </source>
</evidence>
<evidence type="ECO:0000256" key="2">
    <source>
        <dbReference type="ARBA" id="ARBA00022603"/>
    </source>
</evidence>
<keyword evidence="10" id="KW-1185">Reference proteome</keyword>
<reference evidence="9 10" key="1">
    <citation type="submission" date="2024-05" db="EMBL/GenBank/DDBJ databases">
        <authorList>
            <person name="Yi C."/>
        </authorList>
    </citation>
    <scope>NUCLEOTIDE SEQUENCE [LARGE SCALE GENOMIC DNA]</scope>
    <source>
        <strain evidence="9 10">XS13</strain>
    </source>
</reference>
<dbReference type="RefSeq" id="WP_347920638.1">
    <property type="nucleotide sequence ID" value="NZ_JBDXMX010000004.1"/>
</dbReference>
<gene>
    <name evidence="9" type="ORF">ABDK96_10030</name>
</gene>
<dbReference type="EC" id="2.1.1.72" evidence="1"/>
<keyword evidence="5" id="KW-0680">Restriction system</keyword>
<evidence type="ECO:0000313" key="10">
    <source>
        <dbReference type="Proteomes" id="UP001484097"/>
    </source>
</evidence>
<keyword evidence="3 9" id="KW-0808">Transferase</keyword>
<evidence type="ECO:0000256" key="3">
    <source>
        <dbReference type="ARBA" id="ARBA00022679"/>
    </source>
</evidence>
<dbReference type="InterPro" id="IPR051537">
    <property type="entry name" value="DNA_Adenine_Mtase"/>
</dbReference>
<dbReference type="GO" id="GO:0008168">
    <property type="term" value="F:methyltransferase activity"/>
    <property type="evidence" value="ECO:0007669"/>
    <property type="project" value="UniProtKB-KW"/>
</dbReference>
<evidence type="ECO:0000256" key="6">
    <source>
        <dbReference type="ARBA" id="ARBA00047942"/>
    </source>
</evidence>
<name>A0ABV0IKL8_9MICC</name>